<evidence type="ECO:0000256" key="5">
    <source>
        <dbReference type="ARBA" id="ARBA00004752"/>
    </source>
</evidence>
<proteinExistence type="inferred from homology"/>
<dbReference type="NCBIfam" id="TIGR01205">
    <property type="entry name" value="D_ala_D_alaTIGR"/>
    <property type="match status" value="1"/>
</dbReference>
<keyword evidence="14 16" id="KW-0961">Cell wall biogenesis/degradation</keyword>
<keyword evidence="20" id="KW-1185">Reference proteome</keyword>
<dbReference type="PIRSF" id="PIRSF039102">
    <property type="entry name" value="Ddl/VanB"/>
    <property type="match status" value="1"/>
</dbReference>
<evidence type="ECO:0000256" key="11">
    <source>
        <dbReference type="ARBA" id="ARBA00022840"/>
    </source>
</evidence>
<comment type="catalytic activity">
    <reaction evidence="15 16">
        <text>2 D-alanine + ATP = D-alanyl-D-alanine + ADP + phosphate + H(+)</text>
        <dbReference type="Rhea" id="RHEA:11224"/>
        <dbReference type="ChEBI" id="CHEBI:15378"/>
        <dbReference type="ChEBI" id="CHEBI:30616"/>
        <dbReference type="ChEBI" id="CHEBI:43474"/>
        <dbReference type="ChEBI" id="CHEBI:57416"/>
        <dbReference type="ChEBI" id="CHEBI:57822"/>
        <dbReference type="ChEBI" id="CHEBI:456216"/>
        <dbReference type="EC" id="6.3.2.4"/>
    </reaction>
</comment>
<keyword evidence="10 17" id="KW-0547">Nucleotide-binding</keyword>
<comment type="cofactor">
    <cofactor evidence="2">
        <name>Mg(2+)</name>
        <dbReference type="ChEBI" id="CHEBI:18420"/>
    </cofactor>
</comment>
<dbReference type="InterPro" id="IPR000291">
    <property type="entry name" value="D-Ala_lig_Van_CS"/>
</dbReference>
<keyword evidence="12 16" id="KW-0133">Cell shape</keyword>
<protein>
    <recommendedName>
        <fullName evidence="7 16">D-alanine--D-alanine ligase</fullName>
        <ecNumber evidence="7 16">6.3.2.4</ecNumber>
    </recommendedName>
    <alternativeName>
        <fullName evidence="16">D-Ala-D-Ala ligase</fullName>
    </alternativeName>
    <alternativeName>
        <fullName evidence="16">D-alanylalanine synthetase</fullName>
    </alternativeName>
</protein>
<dbReference type="Gene3D" id="3.40.50.20">
    <property type="match status" value="1"/>
</dbReference>
<comment type="function">
    <text evidence="3 16">Cell wall formation.</text>
</comment>
<dbReference type="Pfam" id="PF07478">
    <property type="entry name" value="Dala_Dala_lig_C"/>
    <property type="match status" value="1"/>
</dbReference>
<comment type="subcellular location">
    <subcellularLocation>
        <location evidence="4 16">Cytoplasm</location>
    </subcellularLocation>
</comment>
<dbReference type="EMBL" id="SHNN01000003">
    <property type="protein sequence ID" value="MCX2982400.1"/>
    <property type="molecule type" value="Genomic_DNA"/>
</dbReference>
<organism evidence="19 20">
    <name type="scientific">Candidatus Litorirhabdus singularis</name>
    <dbReference type="NCBI Taxonomy" id="2518993"/>
    <lineage>
        <taxon>Bacteria</taxon>
        <taxon>Pseudomonadati</taxon>
        <taxon>Pseudomonadota</taxon>
        <taxon>Gammaproteobacteria</taxon>
        <taxon>Cellvibrionales</taxon>
        <taxon>Halieaceae</taxon>
        <taxon>Candidatus Litorirhabdus</taxon>
    </lineage>
</organism>
<dbReference type="PROSITE" id="PS00843">
    <property type="entry name" value="DALA_DALA_LIGASE_1"/>
    <property type="match status" value="1"/>
</dbReference>
<evidence type="ECO:0000256" key="4">
    <source>
        <dbReference type="ARBA" id="ARBA00004496"/>
    </source>
</evidence>
<dbReference type="InterPro" id="IPR011761">
    <property type="entry name" value="ATP-grasp"/>
</dbReference>
<dbReference type="InterPro" id="IPR016185">
    <property type="entry name" value="PreATP-grasp_dom_sf"/>
</dbReference>
<evidence type="ECO:0000256" key="2">
    <source>
        <dbReference type="ARBA" id="ARBA00001946"/>
    </source>
</evidence>
<accession>A0ABT3TKU1</accession>
<dbReference type="EC" id="6.3.2.4" evidence="7 16"/>
<comment type="similarity">
    <text evidence="6 16">Belongs to the D-alanine--D-alanine ligase family.</text>
</comment>
<dbReference type="NCBIfam" id="NF002378">
    <property type="entry name" value="PRK01372.1"/>
    <property type="match status" value="1"/>
</dbReference>
<gene>
    <name evidence="16" type="primary">ddl</name>
    <name evidence="19" type="ORF">EYC98_16165</name>
</gene>
<dbReference type="HAMAP" id="MF_00047">
    <property type="entry name" value="Dala_Dala_lig"/>
    <property type="match status" value="1"/>
</dbReference>
<comment type="caution">
    <text evidence="19">The sequence shown here is derived from an EMBL/GenBank/DDBJ whole genome shotgun (WGS) entry which is preliminary data.</text>
</comment>
<keyword evidence="9 16" id="KW-0436">Ligase</keyword>
<evidence type="ECO:0000256" key="7">
    <source>
        <dbReference type="ARBA" id="ARBA00012216"/>
    </source>
</evidence>
<sequence>MNLERLSGRKIAVLMGGSSPEREISLMSGTTVLAALEALGVVTLRVDTADSLWWQQLKGCELAFNCLHGAGGEDGVVQGALETLGVPYTGSGVLGSALAMDKLMSKRLWQGLGIATADFAELTADSDWQAIIDRLGSTFVKPANGGSSIGMARAADAEALSAAWQEAAQYGDAVIAERFIEGEEFTVAILDQRALPAIKLETDNEFYDYQAKYFSDATRYLCPCGLSAKEEAEMSALALEAFTSLGCKGWGRVDFMRDVEGELWVLEVNTVPGMTSHSLVPMAAQALDINLEELVGRIALLGMGGG</sequence>
<name>A0ABT3TKU1_9GAMM</name>
<evidence type="ECO:0000313" key="19">
    <source>
        <dbReference type="EMBL" id="MCX2982400.1"/>
    </source>
</evidence>
<dbReference type="PROSITE" id="PS00844">
    <property type="entry name" value="DALA_DALA_LIGASE_2"/>
    <property type="match status" value="1"/>
</dbReference>
<evidence type="ECO:0000256" key="3">
    <source>
        <dbReference type="ARBA" id="ARBA00003921"/>
    </source>
</evidence>
<dbReference type="InterPro" id="IPR011127">
    <property type="entry name" value="Dala_Dala_lig_N"/>
</dbReference>
<evidence type="ECO:0000259" key="18">
    <source>
        <dbReference type="PROSITE" id="PS50975"/>
    </source>
</evidence>
<evidence type="ECO:0000256" key="15">
    <source>
        <dbReference type="ARBA" id="ARBA00047614"/>
    </source>
</evidence>
<evidence type="ECO:0000256" key="14">
    <source>
        <dbReference type="ARBA" id="ARBA00023316"/>
    </source>
</evidence>
<dbReference type="PANTHER" id="PTHR23132">
    <property type="entry name" value="D-ALANINE--D-ALANINE LIGASE"/>
    <property type="match status" value="1"/>
</dbReference>
<dbReference type="GO" id="GO:0016874">
    <property type="term" value="F:ligase activity"/>
    <property type="evidence" value="ECO:0007669"/>
    <property type="project" value="UniProtKB-KW"/>
</dbReference>
<evidence type="ECO:0000256" key="6">
    <source>
        <dbReference type="ARBA" id="ARBA00010871"/>
    </source>
</evidence>
<dbReference type="Proteomes" id="UP001143362">
    <property type="component" value="Unassembled WGS sequence"/>
</dbReference>
<evidence type="ECO:0000313" key="20">
    <source>
        <dbReference type="Proteomes" id="UP001143362"/>
    </source>
</evidence>
<evidence type="ECO:0000256" key="12">
    <source>
        <dbReference type="ARBA" id="ARBA00022960"/>
    </source>
</evidence>
<dbReference type="RefSeq" id="WP_279246425.1">
    <property type="nucleotide sequence ID" value="NZ_SHNN01000003.1"/>
</dbReference>
<evidence type="ECO:0000256" key="9">
    <source>
        <dbReference type="ARBA" id="ARBA00022598"/>
    </source>
</evidence>
<comment type="cofactor">
    <cofactor evidence="1">
        <name>Mn(2+)</name>
        <dbReference type="ChEBI" id="CHEBI:29035"/>
    </cofactor>
</comment>
<dbReference type="Gene3D" id="3.30.470.20">
    <property type="entry name" value="ATP-grasp fold, B domain"/>
    <property type="match status" value="1"/>
</dbReference>
<keyword evidence="11 17" id="KW-0067">ATP-binding</keyword>
<keyword evidence="13 16" id="KW-0573">Peptidoglycan synthesis</keyword>
<dbReference type="Pfam" id="PF01820">
    <property type="entry name" value="Dala_Dala_lig_N"/>
    <property type="match status" value="1"/>
</dbReference>
<evidence type="ECO:0000256" key="16">
    <source>
        <dbReference type="HAMAP-Rule" id="MF_00047"/>
    </source>
</evidence>
<comment type="pathway">
    <text evidence="5 16">Cell wall biogenesis; peptidoglycan biosynthesis.</text>
</comment>
<dbReference type="PROSITE" id="PS50975">
    <property type="entry name" value="ATP_GRASP"/>
    <property type="match status" value="1"/>
</dbReference>
<keyword evidence="8 16" id="KW-0963">Cytoplasm</keyword>
<evidence type="ECO:0000256" key="1">
    <source>
        <dbReference type="ARBA" id="ARBA00001936"/>
    </source>
</evidence>
<dbReference type="InterPro" id="IPR011095">
    <property type="entry name" value="Dala_Dala_lig_C"/>
</dbReference>
<dbReference type="SUPFAM" id="SSF52440">
    <property type="entry name" value="PreATP-grasp domain"/>
    <property type="match status" value="1"/>
</dbReference>
<dbReference type="InterPro" id="IPR005905">
    <property type="entry name" value="D_ala_D_ala"/>
</dbReference>
<dbReference type="Gene3D" id="3.30.1490.20">
    <property type="entry name" value="ATP-grasp fold, A domain"/>
    <property type="match status" value="1"/>
</dbReference>
<evidence type="ECO:0000256" key="17">
    <source>
        <dbReference type="PROSITE-ProRule" id="PRU00409"/>
    </source>
</evidence>
<reference evidence="19" key="1">
    <citation type="submission" date="2019-02" db="EMBL/GenBank/DDBJ databases">
        <authorList>
            <person name="Li S.-H."/>
        </authorList>
    </citation>
    <scope>NUCLEOTIDE SEQUENCE</scope>
    <source>
        <strain evidence="19">IMCC14734</strain>
    </source>
</reference>
<dbReference type="PANTHER" id="PTHR23132:SF23">
    <property type="entry name" value="D-ALANINE--D-ALANINE LIGASE B"/>
    <property type="match status" value="1"/>
</dbReference>
<evidence type="ECO:0000256" key="13">
    <source>
        <dbReference type="ARBA" id="ARBA00022984"/>
    </source>
</evidence>
<dbReference type="InterPro" id="IPR013815">
    <property type="entry name" value="ATP_grasp_subdomain_1"/>
</dbReference>
<evidence type="ECO:0000256" key="10">
    <source>
        <dbReference type="ARBA" id="ARBA00022741"/>
    </source>
</evidence>
<dbReference type="SUPFAM" id="SSF56059">
    <property type="entry name" value="Glutathione synthetase ATP-binding domain-like"/>
    <property type="match status" value="1"/>
</dbReference>
<evidence type="ECO:0000256" key="8">
    <source>
        <dbReference type="ARBA" id="ARBA00022490"/>
    </source>
</evidence>
<feature type="domain" description="ATP-grasp" evidence="18">
    <location>
        <begin position="106"/>
        <end position="300"/>
    </location>
</feature>